<protein>
    <submittedName>
        <fullName evidence="1">Uncharacterized protein</fullName>
    </submittedName>
</protein>
<name>A0A060RES1_9BACT</name>
<dbReference type="Proteomes" id="UP000027616">
    <property type="component" value="Chromosome I"/>
</dbReference>
<accession>A0A060RES1</accession>
<proteinExistence type="predicted"/>
<dbReference type="STRING" id="1433126.BN938_2889"/>
<keyword evidence="2" id="KW-1185">Reference proteome</keyword>
<dbReference type="AlphaFoldDB" id="A0A060RES1"/>
<sequence>MRVALCDASGLSGLAASAAGYDAVYVGWATDMVQVVPAAIFDADYVVQYQTAANMVAPNSAVLYNDTLCSGVVAVWSAPEEIYSYLAELFGVEKVYHYHNIQADIASCYSESVRVTVCEGMANIVICSVEGLQCAEAVAETRAENLLYYATKLNSDDHFARHSLWLTAADCAHYVPLFDRSFTVAQYTDSEMFYHNFILQCE</sequence>
<dbReference type="InterPro" id="IPR024213">
    <property type="entry name" value="DUF3822"/>
</dbReference>
<dbReference type="eggNOG" id="ENOG50315I7">
    <property type="taxonomic scope" value="Bacteria"/>
</dbReference>
<dbReference type="KEGG" id="rbc:BN938_2889"/>
<evidence type="ECO:0000313" key="1">
    <source>
        <dbReference type="EMBL" id="CDN32954.1"/>
    </source>
</evidence>
<dbReference type="Pfam" id="PF12864">
    <property type="entry name" value="DUF3822"/>
    <property type="match status" value="1"/>
</dbReference>
<dbReference type="EMBL" id="HG934468">
    <property type="protein sequence ID" value="CDN32954.1"/>
    <property type="molecule type" value="Genomic_DNA"/>
</dbReference>
<gene>
    <name evidence="1" type="ORF">BN938_2889</name>
</gene>
<dbReference type="HOGENOM" id="CLU_1353399_0_0_10"/>
<evidence type="ECO:0000313" key="2">
    <source>
        <dbReference type="Proteomes" id="UP000027616"/>
    </source>
</evidence>
<organism evidence="1 2">
    <name type="scientific">Mucinivorans hirudinis</name>
    <dbReference type="NCBI Taxonomy" id="1433126"/>
    <lineage>
        <taxon>Bacteria</taxon>
        <taxon>Pseudomonadati</taxon>
        <taxon>Bacteroidota</taxon>
        <taxon>Bacteroidia</taxon>
        <taxon>Bacteroidales</taxon>
        <taxon>Rikenellaceae</taxon>
        <taxon>Mucinivorans</taxon>
    </lineage>
</organism>
<reference evidence="1 2" key="1">
    <citation type="journal article" date="2015" name="Genome Announc.">
        <title>Complete Genome Sequence of the Novel Leech Symbiont Mucinivorans hirudinis M3T.</title>
        <authorList>
            <person name="Nelson M.C."/>
            <person name="Bomar L."/>
            <person name="Graf J."/>
        </authorList>
    </citation>
    <scope>NUCLEOTIDE SEQUENCE [LARGE SCALE GENOMIC DNA]</scope>
    <source>
        <strain evidence="2">M3</strain>
    </source>
</reference>
<dbReference type="Gene3D" id="3.30.420.250">
    <property type="match status" value="1"/>
</dbReference>